<feature type="compositionally biased region" description="Polar residues" evidence="1">
    <location>
        <begin position="61"/>
        <end position="77"/>
    </location>
</feature>
<feature type="compositionally biased region" description="Polar residues" evidence="1">
    <location>
        <begin position="118"/>
        <end position="130"/>
    </location>
</feature>
<evidence type="ECO:0000256" key="1">
    <source>
        <dbReference type="SAM" id="MobiDB-lite"/>
    </source>
</evidence>
<feature type="region of interest" description="Disordered" evidence="1">
    <location>
        <begin position="42"/>
        <end position="94"/>
    </location>
</feature>
<dbReference type="AlphaFoldDB" id="A0A833ZPW0"/>
<evidence type="ECO:0000313" key="2">
    <source>
        <dbReference type="EMBL" id="KAF6094951.1"/>
    </source>
</evidence>
<dbReference type="EMBL" id="JABVXQ010000008">
    <property type="protein sequence ID" value="KAF6094951.1"/>
    <property type="molecule type" value="Genomic_DNA"/>
</dbReference>
<feature type="compositionally biased region" description="Low complexity" evidence="1">
    <location>
        <begin position="19"/>
        <end position="28"/>
    </location>
</feature>
<name>A0A833ZPW0_9CHIR</name>
<feature type="compositionally biased region" description="Low complexity" evidence="1">
    <location>
        <begin position="42"/>
        <end position="51"/>
    </location>
</feature>
<dbReference type="Proteomes" id="UP000664940">
    <property type="component" value="Unassembled WGS sequence"/>
</dbReference>
<feature type="region of interest" description="Disordered" evidence="1">
    <location>
        <begin position="115"/>
        <end position="146"/>
    </location>
</feature>
<reference evidence="2 3" key="1">
    <citation type="journal article" date="2020" name="Nature">
        <title>Six reference-quality genomes reveal evolution of bat adaptations.</title>
        <authorList>
            <person name="Jebb D."/>
            <person name="Huang Z."/>
            <person name="Pippel M."/>
            <person name="Hughes G.M."/>
            <person name="Lavrichenko K."/>
            <person name="Devanna P."/>
            <person name="Winkler S."/>
            <person name="Jermiin L.S."/>
            <person name="Skirmuntt E.C."/>
            <person name="Katzourakis A."/>
            <person name="Burkitt-Gray L."/>
            <person name="Ray D.A."/>
            <person name="Sullivan K.A.M."/>
            <person name="Roscito J.G."/>
            <person name="Kirilenko B.M."/>
            <person name="Davalos L.M."/>
            <person name="Corthals A.P."/>
            <person name="Power M.L."/>
            <person name="Jones G."/>
            <person name="Ransome R.D."/>
            <person name="Dechmann D.K.N."/>
            <person name="Locatelli A.G."/>
            <person name="Puechmaille S.J."/>
            <person name="Fedrigo O."/>
            <person name="Jarvis E.D."/>
            <person name="Hiller M."/>
            <person name="Vernes S.C."/>
            <person name="Myers E.W."/>
            <person name="Teeling E.C."/>
        </authorList>
    </citation>
    <scope>NUCLEOTIDE SEQUENCE [LARGE SCALE GENOMIC DNA]</scope>
    <source>
        <strain evidence="2">Bat1K_MPI-CBG_1</strain>
    </source>
</reference>
<feature type="region of interest" description="Disordered" evidence="1">
    <location>
        <begin position="1"/>
        <end position="28"/>
    </location>
</feature>
<accession>A0A833ZPW0</accession>
<gene>
    <name evidence="2" type="ORF">HJG60_012006</name>
</gene>
<evidence type="ECO:0000313" key="3">
    <source>
        <dbReference type="Proteomes" id="UP000664940"/>
    </source>
</evidence>
<comment type="caution">
    <text evidence="2">The sequence shown here is derived from an EMBL/GenBank/DDBJ whole genome shotgun (WGS) entry which is preliminary data.</text>
</comment>
<feature type="compositionally biased region" description="Low complexity" evidence="1">
    <location>
        <begin position="83"/>
        <end position="94"/>
    </location>
</feature>
<proteinExistence type="predicted"/>
<organism evidence="2 3">
    <name type="scientific">Phyllostomus discolor</name>
    <name type="common">pale spear-nosed bat</name>
    <dbReference type="NCBI Taxonomy" id="89673"/>
    <lineage>
        <taxon>Eukaryota</taxon>
        <taxon>Metazoa</taxon>
        <taxon>Chordata</taxon>
        <taxon>Craniata</taxon>
        <taxon>Vertebrata</taxon>
        <taxon>Euteleostomi</taxon>
        <taxon>Mammalia</taxon>
        <taxon>Eutheria</taxon>
        <taxon>Laurasiatheria</taxon>
        <taxon>Chiroptera</taxon>
        <taxon>Yangochiroptera</taxon>
        <taxon>Phyllostomidae</taxon>
        <taxon>Phyllostominae</taxon>
        <taxon>Phyllostomus</taxon>
    </lineage>
</organism>
<sequence length="146" mass="15164">MSASPAPLTECPTPLACTLSPGPTTSSVSVLSLLPLSASQPPGPFLPLGGLSQRPVALPHSLSSSSDTEANPPAVTTSPEAPPAESASPNPLPQALAPLAIPFWPCLWRLPKRCASQPHHSMSPSKTTCPTAHLRSHSWDTPQTDR</sequence>
<protein>
    <submittedName>
        <fullName evidence="2">Uncharacterized protein</fullName>
    </submittedName>
</protein>